<dbReference type="GO" id="GO:0019901">
    <property type="term" value="F:protein kinase binding"/>
    <property type="evidence" value="ECO:0007669"/>
    <property type="project" value="TreeGrafter"/>
</dbReference>
<evidence type="ECO:0000313" key="7">
    <source>
        <dbReference type="Proteomes" id="UP000699462"/>
    </source>
</evidence>
<dbReference type="GO" id="GO:0043005">
    <property type="term" value="C:neuron projection"/>
    <property type="evidence" value="ECO:0007669"/>
    <property type="project" value="TreeGrafter"/>
</dbReference>
<evidence type="ECO:0000313" key="6">
    <source>
        <dbReference type="EMBL" id="KAF8562172.1"/>
    </source>
</evidence>
<evidence type="ECO:0000256" key="1">
    <source>
        <dbReference type="ARBA" id="ARBA00004370"/>
    </source>
</evidence>
<dbReference type="Pfam" id="PF00595">
    <property type="entry name" value="PDZ"/>
    <property type="match status" value="3"/>
</dbReference>
<dbReference type="GO" id="GO:0098609">
    <property type="term" value="P:cell-cell adhesion"/>
    <property type="evidence" value="ECO:0007669"/>
    <property type="project" value="TreeGrafter"/>
</dbReference>
<accession>A0A8T0D3H9</accession>
<feature type="domain" description="PDZ" evidence="4">
    <location>
        <begin position="306"/>
        <end position="395"/>
    </location>
</feature>
<dbReference type="PANTHER" id="PTHR23119">
    <property type="entry name" value="DISCS LARGE"/>
    <property type="match status" value="1"/>
</dbReference>
<dbReference type="Gene3D" id="2.30.42.10">
    <property type="match status" value="3"/>
</dbReference>
<evidence type="ECO:0000256" key="3">
    <source>
        <dbReference type="SAM" id="MobiDB-lite"/>
    </source>
</evidence>
<feature type="domain" description="PDZ" evidence="4">
    <location>
        <begin position="623"/>
        <end position="711"/>
    </location>
</feature>
<dbReference type="SUPFAM" id="SSF101288">
    <property type="entry name" value="L27 domain"/>
    <property type="match status" value="1"/>
</dbReference>
<dbReference type="PROSITE" id="PS50106">
    <property type="entry name" value="PDZ"/>
    <property type="match status" value="3"/>
</dbReference>
<dbReference type="PANTHER" id="PTHR23119:SF51">
    <property type="entry name" value="DISKS LARGE 1 TUMOR SUPPRESSOR PROTEIN"/>
    <property type="match status" value="1"/>
</dbReference>
<feature type="compositionally biased region" description="Basic and acidic residues" evidence="3">
    <location>
        <begin position="782"/>
        <end position="793"/>
    </location>
</feature>
<feature type="region of interest" description="Disordered" evidence="3">
    <location>
        <begin position="714"/>
        <end position="810"/>
    </location>
</feature>
<dbReference type="InterPro" id="IPR036892">
    <property type="entry name" value="L27_dom_sf"/>
</dbReference>
<dbReference type="OrthoDB" id="78824at2759"/>
<comment type="caution">
    <text evidence="6">The sequence shown here is derived from an EMBL/GenBank/DDBJ whole genome shotgun (WGS) entry which is preliminary data.</text>
</comment>
<organism evidence="6 7">
    <name type="scientific">Paragonimus westermani</name>
    <dbReference type="NCBI Taxonomy" id="34504"/>
    <lineage>
        <taxon>Eukaryota</taxon>
        <taxon>Metazoa</taxon>
        <taxon>Spiralia</taxon>
        <taxon>Lophotrochozoa</taxon>
        <taxon>Platyhelminthes</taxon>
        <taxon>Trematoda</taxon>
        <taxon>Digenea</taxon>
        <taxon>Plagiorchiida</taxon>
        <taxon>Troglotremata</taxon>
        <taxon>Troglotrematidae</taxon>
        <taxon>Paragonimus</taxon>
    </lineage>
</organism>
<dbReference type="InterPro" id="IPR001478">
    <property type="entry name" value="PDZ"/>
</dbReference>
<dbReference type="Pfam" id="PF09058">
    <property type="entry name" value="L27_1"/>
    <property type="match status" value="1"/>
</dbReference>
<feature type="compositionally biased region" description="Polar residues" evidence="3">
    <location>
        <begin position="233"/>
        <end position="242"/>
    </location>
</feature>
<reference evidence="6 7" key="1">
    <citation type="submission" date="2019-07" db="EMBL/GenBank/DDBJ databases">
        <title>Annotation for the trematode Paragonimus westermani.</title>
        <authorList>
            <person name="Choi Y.-J."/>
        </authorList>
    </citation>
    <scope>NUCLEOTIDE SEQUENCE [LARGE SCALE GENOMIC DNA]</scope>
    <source>
        <strain evidence="6">180907_Pwestermani</strain>
    </source>
</reference>
<sequence>MHDISPDQTKFVLNPAPDGTTEMESEVTKEMQDAHVALDQLAEYRNHLDHRIDAPLVSALTRLMNVFQSRLFLALLDIQDFYELTLLDPDKNNDEKTAAALDVAMRWENISSPSLVASTIDLRRSNSSNGLSCSMDRARSLYQLHLMEANDTEKSKPYALQREPQGEFDIGLSHPDRRRPYPGIPLNQSSSTLSFSMLNCTPPMTSPYQWASGMPDRTPDSVVGSNEMGPFSELTSDSQGQECVSKRKPVAKPRQRRLKRTKSTSATPISPPVSWINTNMLEDRVVEDRTDRSQWGAFRHLPVTTEVTIDRTPQGFGFSIAGGWDDRTGSTEMNTGIYVTRVLPGGAAERDGGLRLGDRILSVNGISLVGVSHEEAVHALQLAGSRLKLVIERRDALSLIETMESPIVSSCRLHTSKSTDRNAVPPPVFSAGPLTNANGSAPSTGSAGAMSMSSAGLTNTSLVSGSLFDPGTSKQILTSSSGVHSAERVRSTPPAVHRKSLAMEMSDSNATAPAVMLGHRQKVSGEEQTKKTTSATVMSAPGYRRNRRAITTSGFPAFSWCTGLHKTTGCAALLGGNVQRGPTSHSASGRRSPSEPHQKPVRTRTSSGSRPVPPPSPGPVVVEVVLIRGTRSGLGFSIAGGVGNETVDGDSGIFVTKLTPGGVAETDGRMGIGDRIVQVNETSLVEVSHEHAVEALKHAGEHVRLILVKQSAGPPLPTLRAQTAISEPETPQTTPMTDSLDVSTSPADSHTAVKSLPRNESLSKLATHRRHSAPFSPTPRITEPEDRSSRDGQEEGGEEDQQQRTKEDIDSSCFVFKGQELLEAQMAGIIDYAAAASVAELVTRWPKARLVTLHRSVKPAATSSTIRASRGKPRHRSYSVRGSLGLNIVGGDGSEATFVSQVHPDRPAGLSNRVFVGDRVLAVNGIDVAEHGHERAASALRNAPDRVDLVLVYCPKACMTRITQQLADVVELGFLFTTYPSVRWMSLDTERQPTEHQSARFVNNSFYAVRL</sequence>
<dbReference type="GO" id="GO:0099072">
    <property type="term" value="P:regulation of postsynaptic membrane neurotransmitter receptor levels"/>
    <property type="evidence" value="ECO:0007669"/>
    <property type="project" value="TreeGrafter"/>
</dbReference>
<dbReference type="Proteomes" id="UP000699462">
    <property type="component" value="Unassembled WGS sequence"/>
</dbReference>
<dbReference type="GO" id="GO:0031594">
    <property type="term" value="C:neuromuscular junction"/>
    <property type="evidence" value="ECO:0007669"/>
    <property type="project" value="TreeGrafter"/>
</dbReference>
<dbReference type="GO" id="GO:0098839">
    <property type="term" value="C:postsynaptic density membrane"/>
    <property type="evidence" value="ECO:0007669"/>
    <property type="project" value="TreeGrafter"/>
</dbReference>
<dbReference type="InterPro" id="IPR036034">
    <property type="entry name" value="PDZ_sf"/>
</dbReference>
<dbReference type="InterPro" id="IPR004172">
    <property type="entry name" value="L27_dom"/>
</dbReference>
<dbReference type="GO" id="GO:0016323">
    <property type="term" value="C:basolateral plasma membrane"/>
    <property type="evidence" value="ECO:0007669"/>
    <property type="project" value="TreeGrafter"/>
</dbReference>
<dbReference type="GO" id="GO:0097120">
    <property type="term" value="P:receptor localization to synapse"/>
    <property type="evidence" value="ECO:0007669"/>
    <property type="project" value="TreeGrafter"/>
</dbReference>
<dbReference type="SMART" id="SM00569">
    <property type="entry name" value="L27"/>
    <property type="match status" value="1"/>
</dbReference>
<dbReference type="AlphaFoldDB" id="A0A8T0D3H9"/>
<protein>
    <submittedName>
        <fullName evidence="6">Uncharacterized protein</fullName>
    </submittedName>
</protein>
<dbReference type="GO" id="GO:0045197">
    <property type="term" value="P:establishment or maintenance of epithelial cell apical/basal polarity"/>
    <property type="evidence" value="ECO:0007669"/>
    <property type="project" value="TreeGrafter"/>
</dbReference>
<keyword evidence="7" id="KW-1185">Reference proteome</keyword>
<feature type="domain" description="L27" evidence="5">
    <location>
        <begin position="30"/>
        <end position="90"/>
    </location>
</feature>
<feature type="compositionally biased region" description="Polar residues" evidence="3">
    <location>
        <begin position="580"/>
        <end position="591"/>
    </location>
</feature>
<comment type="subcellular location">
    <subcellularLocation>
        <location evidence="1">Membrane</location>
    </subcellularLocation>
</comment>
<dbReference type="GO" id="GO:0043113">
    <property type="term" value="P:receptor clustering"/>
    <property type="evidence" value="ECO:0007669"/>
    <property type="project" value="TreeGrafter"/>
</dbReference>
<proteinExistence type="predicted"/>
<dbReference type="CDD" id="cd00136">
    <property type="entry name" value="PDZ_canonical"/>
    <property type="match status" value="1"/>
</dbReference>
<feature type="compositionally biased region" description="Basic residues" evidence="3">
    <location>
        <begin position="246"/>
        <end position="262"/>
    </location>
</feature>
<dbReference type="InterPro" id="IPR050614">
    <property type="entry name" value="Synaptic_Scaffolding_LAP-MAGUK"/>
</dbReference>
<feature type="region of interest" description="Disordered" evidence="3">
    <location>
        <begin position="1"/>
        <end position="21"/>
    </location>
</feature>
<evidence type="ECO:0000259" key="4">
    <source>
        <dbReference type="PROSITE" id="PS50106"/>
    </source>
</evidence>
<evidence type="ECO:0000259" key="5">
    <source>
        <dbReference type="PROSITE" id="PS51022"/>
    </source>
</evidence>
<evidence type="ECO:0000256" key="2">
    <source>
        <dbReference type="ARBA" id="ARBA00023136"/>
    </source>
</evidence>
<feature type="domain" description="PDZ" evidence="4">
    <location>
        <begin position="881"/>
        <end position="955"/>
    </location>
</feature>
<dbReference type="SMART" id="SM00228">
    <property type="entry name" value="PDZ"/>
    <property type="match status" value="3"/>
</dbReference>
<keyword evidence="2" id="KW-0472">Membrane</keyword>
<dbReference type="SUPFAM" id="SSF50156">
    <property type="entry name" value="PDZ domain-like"/>
    <property type="match status" value="3"/>
</dbReference>
<name>A0A8T0D3H9_9TREM</name>
<dbReference type="GO" id="GO:0007268">
    <property type="term" value="P:chemical synaptic transmission"/>
    <property type="evidence" value="ECO:0007669"/>
    <property type="project" value="TreeGrafter"/>
</dbReference>
<feature type="region of interest" description="Disordered" evidence="3">
    <location>
        <begin position="576"/>
        <end position="618"/>
    </location>
</feature>
<dbReference type="PROSITE" id="PS51022">
    <property type="entry name" value="L27"/>
    <property type="match status" value="1"/>
</dbReference>
<dbReference type="EMBL" id="JTDF01021185">
    <property type="protein sequence ID" value="KAF8562172.1"/>
    <property type="molecule type" value="Genomic_DNA"/>
</dbReference>
<gene>
    <name evidence="6" type="ORF">P879_05779</name>
</gene>
<dbReference type="InterPro" id="IPR015143">
    <property type="entry name" value="L27_1"/>
</dbReference>
<feature type="compositionally biased region" description="Polar residues" evidence="3">
    <location>
        <begin position="720"/>
        <end position="748"/>
    </location>
</feature>
<feature type="region of interest" description="Disordered" evidence="3">
    <location>
        <begin position="232"/>
        <end position="274"/>
    </location>
</feature>
<dbReference type="Gene3D" id="1.10.287.470">
    <property type="entry name" value="Helix hairpin bin"/>
    <property type="match status" value="1"/>
</dbReference>